<organism evidence="9 10">
    <name type="scientific">Curtobacterium pusillum</name>
    <dbReference type="NCBI Taxonomy" id="69373"/>
    <lineage>
        <taxon>Bacteria</taxon>
        <taxon>Bacillati</taxon>
        <taxon>Actinomycetota</taxon>
        <taxon>Actinomycetes</taxon>
        <taxon>Micrococcales</taxon>
        <taxon>Microbacteriaceae</taxon>
        <taxon>Curtobacterium</taxon>
    </lineage>
</organism>
<dbReference type="InterPro" id="IPR050189">
    <property type="entry name" value="MFS_Efflux_Transporters"/>
</dbReference>
<evidence type="ECO:0000313" key="10">
    <source>
        <dbReference type="Proteomes" id="UP000573001"/>
    </source>
</evidence>
<keyword evidence="10" id="KW-1185">Reference proteome</keyword>
<dbReference type="InterPro" id="IPR020846">
    <property type="entry name" value="MFS_dom"/>
</dbReference>
<dbReference type="InterPro" id="IPR011701">
    <property type="entry name" value="MFS"/>
</dbReference>
<feature type="transmembrane region" description="Helical" evidence="7">
    <location>
        <begin position="151"/>
        <end position="171"/>
    </location>
</feature>
<dbReference type="Pfam" id="PF07690">
    <property type="entry name" value="MFS_1"/>
    <property type="match status" value="1"/>
</dbReference>
<feature type="transmembrane region" description="Helical" evidence="7">
    <location>
        <begin position="224"/>
        <end position="246"/>
    </location>
</feature>
<feature type="transmembrane region" description="Helical" evidence="7">
    <location>
        <begin position="26"/>
        <end position="49"/>
    </location>
</feature>
<feature type="transmembrane region" description="Helical" evidence="7">
    <location>
        <begin position="183"/>
        <end position="203"/>
    </location>
</feature>
<comment type="caution">
    <text evidence="9">The sequence shown here is derived from an EMBL/GenBank/DDBJ whole genome shotgun (WGS) entry which is preliminary data.</text>
</comment>
<protein>
    <submittedName>
        <fullName evidence="9">MFS transporter</fullName>
    </submittedName>
</protein>
<feature type="transmembrane region" description="Helical" evidence="7">
    <location>
        <begin position="258"/>
        <end position="278"/>
    </location>
</feature>
<evidence type="ECO:0000259" key="8">
    <source>
        <dbReference type="PROSITE" id="PS50850"/>
    </source>
</evidence>
<keyword evidence="2" id="KW-1003">Cell membrane</keyword>
<feature type="region of interest" description="Disordered" evidence="6">
    <location>
        <begin position="1"/>
        <end position="22"/>
    </location>
</feature>
<comment type="subcellular location">
    <subcellularLocation>
        <location evidence="1">Cell membrane</location>
        <topology evidence="1">Multi-pass membrane protein</topology>
    </subcellularLocation>
</comment>
<reference evidence="9 10" key="1">
    <citation type="submission" date="2020-05" db="EMBL/GenBank/DDBJ databases">
        <title>Genome Sequencing of Type Strains.</title>
        <authorList>
            <person name="Lemaire J.F."/>
            <person name="Inderbitzin P."/>
            <person name="Gregorio O.A."/>
            <person name="Collins S.B."/>
            <person name="Wespe N."/>
            <person name="Knight-Connoni V."/>
        </authorList>
    </citation>
    <scope>NUCLEOTIDE SEQUENCE [LARGE SCALE GENOMIC DNA]</scope>
    <source>
        <strain evidence="9 10">ATCC 19096</strain>
    </source>
</reference>
<evidence type="ECO:0000256" key="6">
    <source>
        <dbReference type="SAM" id="MobiDB-lite"/>
    </source>
</evidence>
<evidence type="ECO:0000256" key="3">
    <source>
        <dbReference type="ARBA" id="ARBA00022692"/>
    </source>
</evidence>
<feature type="domain" description="Major facilitator superfamily (MFS) profile" evidence="8">
    <location>
        <begin position="27"/>
        <end position="406"/>
    </location>
</feature>
<keyword evidence="5 7" id="KW-0472">Membrane</keyword>
<gene>
    <name evidence="9" type="ORF">HP507_14845</name>
</gene>
<dbReference type="CDD" id="cd17324">
    <property type="entry name" value="MFS_NepI_like"/>
    <property type="match status" value="1"/>
</dbReference>
<feature type="transmembrane region" description="Helical" evidence="7">
    <location>
        <begin position="290"/>
        <end position="309"/>
    </location>
</feature>
<feature type="transmembrane region" description="Helical" evidence="7">
    <location>
        <begin position="350"/>
        <end position="373"/>
    </location>
</feature>
<keyword evidence="4 7" id="KW-1133">Transmembrane helix</keyword>
<dbReference type="InterPro" id="IPR036259">
    <property type="entry name" value="MFS_trans_sf"/>
</dbReference>
<feature type="transmembrane region" description="Helical" evidence="7">
    <location>
        <begin position="125"/>
        <end position="144"/>
    </location>
</feature>
<dbReference type="PANTHER" id="PTHR43124:SF3">
    <property type="entry name" value="CHLORAMPHENICOL EFFLUX PUMP RV0191"/>
    <property type="match status" value="1"/>
</dbReference>
<feature type="transmembrane region" description="Helical" evidence="7">
    <location>
        <begin position="379"/>
        <end position="401"/>
    </location>
</feature>
<evidence type="ECO:0000256" key="1">
    <source>
        <dbReference type="ARBA" id="ARBA00004651"/>
    </source>
</evidence>
<evidence type="ECO:0000256" key="2">
    <source>
        <dbReference type="ARBA" id="ARBA00022475"/>
    </source>
</evidence>
<feature type="transmembrane region" description="Helical" evidence="7">
    <location>
        <begin position="315"/>
        <end position="338"/>
    </location>
</feature>
<proteinExistence type="predicted"/>
<feature type="transmembrane region" description="Helical" evidence="7">
    <location>
        <begin position="96"/>
        <end position="119"/>
    </location>
</feature>
<dbReference type="EMBL" id="JABMCE010000085">
    <property type="protein sequence ID" value="NUU15106.1"/>
    <property type="molecule type" value="Genomic_DNA"/>
</dbReference>
<dbReference type="Gene3D" id="1.20.1250.20">
    <property type="entry name" value="MFS general substrate transporter like domains"/>
    <property type="match status" value="1"/>
</dbReference>
<evidence type="ECO:0000256" key="4">
    <source>
        <dbReference type="ARBA" id="ARBA00022989"/>
    </source>
</evidence>
<evidence type="ECO:0000256" key="5">
    <source>
        <dbReference type="ARBA" id="ARBA00023136"/>
    </source>
</evidence>
<keyword evidence="3 7" id="KW-0812">Transmembrane</keyword>
<evidence type="ECO:0000313" key="9">
    <source>
        <dbReference type="EMBL" id="NUU15106.1"/>
    </source>
</evidence>
<dbReference type="SUPFAM" id="SSF103473">
    <property type="entry name" value="MFS general substrate transporter"/>
    <property type="match status" value="1"/>
</dbReference>
<feature type="transmembrane region" description="Helical" evidence="7">
    <location>
        <begin position="61"/>
        <end position="84"/>
    </location>
</feature>
<name>A0ABX2MB84_9MICO</name>
<evidence type="ECO:0000256" key="7">
    <source>
        <dbReference type="SAM" id="Phobius"/>
    </source>
</evidence>
<sequence>MSERTPETPPAPTSASSSPSSGRLPAAIWVLTAGTFLMGTSEFVVAGILPEVASDLDVSVAHAGLAITVFAVGMIIGAPTMALLTLRLPRKTTMMLALAVFTLGHVGAALTDSFALLLVSRFVSALATGAFWAVAAVVASHVVSVDIRSRALGIVLGGGMLANVVGVPLGAFGGQVIGWRGPFWGLAVLAASAVVAVAAAIPAERTDRAQPSARRELASLRSGRLWLTLAACAGVNAGVLSVYSYISPLLTDRTGISSALVPVALLLFGAGALIGSVLGGRAGDRRPFGTALVTTGGSLVVAAGLTVFADHVVPTFVLVAVLGLVGLSANPVLVSLAVGHGGVAPTLPSAMATSMFNAGTAIGTAITACLIGTDLGPTAAPITGIVFAAVTFIPLVTLRALERKHDRARRPPSAP</sequence>
<dbReference type="PROSITE" id="PS50850">
    <property type="entry name" value="MFS"/>
    <property type="match status" value="1"/>
</dbReference>
<dbReference type="PANTHER" id="PTHR43124">
    <property type="entry name" value="PURINE EFFLUX PUMP PBUE"/>
    <property type="match status" value="1"/>
</dbReference>
<accession>A0ABX2MB84</accession>
<dbReference type="Proteomes" id="UP000573001">
    <property type="component" value="Unassembled WGS sequence"/>
</dbReference>